<name>A0A2Z6RCJ1_9GLOM</name>
<dbReference type="Gene3D" id="3.40.50.150">
    <property type="entry name" value="Vaccinia Virus protein VP39"/>
    <property type="match status" value="1"/>
</dbReference>
<dbReference type="Pfam" id="PF13578">
    <property type="entry name" value="Methyltransf_24"/>
    <property type="match status" value="1"/>
</dbReference>
<reference evidence="1 3" key="1">
    <citation type="submission" date="2017-11" db="EMBL/GenBank/DDBJ databases">
        <title>The genome of Rhizophagus clarus HR1 reveals common genetic basis of auxotrophy among arbuscular mycorrhizal fungi.</title>
        <authorList>
            <person name="Kobayashi Y."/>
        </authorList>
    </citation>
    <scope>NUCLEOTIDE SEQUENCE [LARGE SCALE GENOMIC DNA]</scope>
    <source>
        <strain evidence="1 3">HR1</strain>
    </source>
</reference>
<dbReference type="GO" id="GO:0032259">
    <property type="term" value="P:methylation"/>
    <property type="evidence" value="ECO:0007669"/>
    <property type="project" value="UniProtKB-KW"/>
</dbReference>
<comment type="caution">
    <text evidence="1">The sequence shown here is derived from an EMBL/GenBank/DDBJ whole genome shotgun (WGS) entry which is preliminary data.</text>
</comment>
<dbReference type="SUPFAM" id="SSF53335">
    <property type="entry name" value="S-adenosyl-L-methionine-dependent methyltransferases"/>
    <property type="match status" value="1"/>
</dbReference>
<keyword evidence="2" id="KW-0489">Methyltransferase</keyword>
<keyword evidence="3" id="KW-1185">Reference proteome</keyword>
<dbReference type="GO" id="GO:0008168">
    <property type="term" value="F:methyltransferase activity"/>
    <property type="evidence" value="ECO:0007669"/>
    <property type="project" value="UniProtKB-KW"/>
</dbReference>
<dbReference type="EMBL" id="BEXD01003101">
    <property type="protein sequence ID" value="GBC00216.1"/>
    <property type="molecule type" value="Genomic_DNA"/>
</dbReference>
<protein>
    <submittedName>
        <fullName evidence="2">Class I SAM-dependent methyltransferase</fullName>
    </submittedName>
</protein>
<evidence type="ECO:0000313" key="1">
    <source>
        <dbReference type="EMBL" id="GBC00216.1"/>
    </source>
</evidence>
<dbReference type="OrthoDB" id="2014201at2759"/>
<sequence length="204" mass="24264">MRDYKFTRKWFQPHAPRWEKTLSCLKDKVINVLEIGVFEGRATVWILDELFQKSESKLVTIDTFQNIFVNNDNEATFRRNIKESGKENQVEIIKNNSFDALTKLNYEKRIEFDFIYIDGSHIACDVLSDAVLSWNLLKDGGIMILDDYEWDYFEEEYNNPRIAIDAFLRTYQSQIEVLFKRFQVGIRKVVKEVPRTARDDKRID</sequence>
<dbReference type="STRING" id="94130.A0A2Z6RCJ1"/>
<accession>A0A2Z6RCJ1</accession>
<dbReference type="InterPro" id="IPR029063">
    <property type="entry name" value="SAM-dependent_MTases_sf"/>
</dbReference>
<evidence type="ECO:0000313" key="3">
    <source>
        <dbReference type="Proteomes" id="UP000247702"/>
    </source>
</evidence>
<gene>
    <name evidence="2" type="ORF">RCL2_001074100</name>
    <name evidence="1" type="ORF">RclHR1_03790009</name>
</gene>
<evidence type="ECO:0000313" key="2">
    <source>
        <dbReference type="EMBL" id="GES83587.1"/>
    </source>
</evidence>
<keyword evidence="2" id="KW-0808">Transferase</keyword>
<organism evidence="1 3">
    <name type="scientific">Rhizophagus clarus</name>
    <dbReference type="NCBI Taxonomy" id="94130"/>
    <lineage>
        <taxon>Eukaryota</taxon>
        <taxon>Fungi</taxon>
        <taxon>Fungi incertae sedis</taxon>
        <taxon>Mucoromycota</taxon>
        <taxon>Glomeromycotina</taxon>
        <taxon>Glomeromycetes</taxon>
        <taxon>Glomerales</taxon>
        <taxon>Glomeraceae</taxon>
        <taxon>Rhizophagus</taxon>
    </lineage>
</organism>
<dbReference type="Proteomes" id="UP000247702">
    <property type="component" value="Unassembled WGS sequence"/>
</dbReference>
<reference evidence="2" key="2">
    <citation type="submission" date="2019-10" db="EMBL/GenBank/DDBJ databases">
        <title>Conservation and host-specific expression of non-tandemly repeated heterogenous ribosome RNA gene in arbuscular mycorrhizal fungi.</title>
        <authorList>
            <person name="Maeda T."/>
            <person name="Kobayashi Y."/>
            <person name="Nakagawa T."/>
            <person name="Ezawa T."/>
            <person name="Yamaguchi K."/>
            <person name="Bino T."/>
            <person name="Nishimoto Y."/>
            <person name="Shigenobu S."/>
            <person name="Kawaguchi M."/>
        </authorList>
    </citation>
    <scope>NUCLEOTIDE SEQUENCE</scope>
    <source>
        <strain evidence="2">HR1</strain>
    </source>
</reference>
<dbReference type="EMBL" id="BLAL01000071">
    <property type="protein sequence ID" value="GES83587.1"/>
    <property type="molecule type" value="Genomic_DNA"/>
</dbReference>
<dbReference type="Proteomes" id="UP000615446">
    <property type="component" value="Unassembled WGS sequence"/>
</dbReference>
<dbReference type="AlphaFoldDB" id="A0A2Z6RCJ1"/>
<proteinExistence type="predicted"/>